<proteinExistence type="predicted"/>
<evidence type="ECO:0000313" key="2">
    <source>
        <dbReference type="EMBL" id="KKN42237.1"/>
    </source>
</evidence>
<feature type="transmembrane region" description="Helical" evidence="1">
    <location>
        <begin position="156"/>
        <end position="178"/>
    </location>
</feature>
<evidence type="ECO:0000256" key="1">
    <source>
        <dbReference type="SAM" id="Phobius"/>
    </source>
</evidence>
<feature type="transmembrane region" description="Helical" evidence="1">
    <location>
        <begin position="28"/>
        <end position="46"/>
    </location>
</feature>
<comment type="caution">
    <text evidence="2">The sequence shown here is derived from an EMBL/GenBank/DDBJ whole genome shotgun (WGS) entry which is preliminary data.</text>
</comment>
<feature type="transmembrane region" description="Helical" evidence="1">
    <location>
        <begin position="81"/>
        <end position="101"/>
    </location>
</feature>
<feature type="transmembrane region" description="Helical" evidence="1">
    <location>
        <begin position="131"/>
        <end position="150"/>
    </location>
</feature>
<dbReference type="EMBL" id="LAZR01001594">
    <property type="protein sequence ID" value="KKN42237.1"/>
    <property type="molecule type" value="Genomic_DNA"/>
</dbReference>
<reference evidence="2" key="1">
    <citation type="journal article" date="2015" name="Nature">
        <title>Complex archaea that bridge the gap between prokaryotes and eukaryotes.</title>
        <authorList>
            <person name="Spang A."/>
            <person name="Saw J.H."/>
            <person name="Jorgensen S.L."/>
            <person name="Zaremba-Niedzwiedzka K."/>
            <person name="Martijn J."/>
            <person name="Lind A.E."/>
            <person name="van Eijk R."/>
            <person name="Schleper C."/>
            <person name="Guy L."/>
            <person name="Ettema T.J."/>
        </authorList>
    </citation>
    <scope>NUCLEOTIDE SEQUENCE</scope>
</reference>
<sequence>MLKAVLTTLIMICLACYPIIVYVGLTRFNSQIITVLLLFLLGLRLWLSRTLFDKMPWLKPATFLAAITILISKVMDSDLGLRLYPVIINLVMLVVFAYSLYKGPSIIETFARITEPSLDESGVIYTKKVTLVWCVFFVLNGGIALYTSIFSSLETWAFYNGFIAYLGMGALFAIEWLVRQKVKRNAGV</sequence>
<name>A0A0F9QZ62_9ZZZZ</name>
<evidence type="ECO:0008006" key="3">
    <source>
        <dbReference type="Google" id="ProtNLM"/>
    </source>
</evidence>
<keyword evidence="1" id="KW-1133">Transmembrane helix</keyword>
<gene>
    <name evidence="2" type="ORF">LCGC14_0715310</name>
</gene>
<keyword evidence="1" id="KW-0472">Membrane</keyword>
<accession>A0A0F9QZ62</accession>
<dbReference type="AlphaFoldDB" id="A0A0F9QZ62"/>
<keyword evidence="1" id="KW-0812">Transmembrane</keyword>
<protein>
    <recommendedName>
        <fullName evidence="3">DNA gyrase subunit B</fullName>
    </recommendedName>
</protein>
<organism evidence="2">
    <name type="scientific">marine sediment metagenome</name>
    <dbReference type="NCBI Taxonomy" id="412755"/>
    <lineage>
        <taxon>unclassified sequences</taxon>
        <taxon>metagenomes</taxon>
        <taxon>ecological metagenomes</taxon>
    </lineage>
</organism>